<feature type="region of interest" description="Disordered" evidence="8">
    <location>
        <begin position="977"/>
        <end position="996"/>
    </location>
</feature>
<feature type="compositionally biased region" description="Polar residues" evidence="8">
    <location>
        <begin position="886"/>
        <end position="907"/>
    </location>
</feature>
<dbReference type="Pfam" id="PF00225">
    <property type="entry name" value="Kinesin"/>
    <property type="match status" value="1"/>
</dbReference>
<feature type="compositionally biased region" description="Pro residues" evidence="8">
    <location>
        <begin position="1"/>
        <end position="10"/>
    </location>
</feature>
<dbReference type="STRING" id="40998.A0A2P7Z1G5"/>
<dbReference type="PANTHER" id="PTHR47969:SF15">
    <property type="entry name" value="CHROMOSOME-ASSOCIATED KINESIN KIF4A-RELATED"/>
    <property type="match status" value="1"/>
</dbReference>
<feature type="compositionally biased region" description="Basic and acidic residues" evidence="8">
    <location>
        <begin position="752"/>
        <end position="764"/>
    </location>
</feature>
<dbReference type="SUPFAM" id="SSF57997">
    <property type="entry name" value="Tropomyosin"/>
    <property type="match status" value="1"/>
</dbReference>
<feature type="coiled-coil region" evidence="7">
    <location>
        <begin position="1099"/>
        <end position="1182"/>
    </location>
</feature>
<sequence length="1746" mass="192811">MVNPPPPPSPLRNHQKRPSSAMRTPRSTSRLSMVSKPEASATASRTSDDDSRTAVKVAIRVRPPLQTSDPGYDLIPQRFRGSTCEVTSSSNVVIQSPQGKKLFVFDRVFGEEVGQQGVWEYISDSVESFVQGYNVSILAYGQSGAGKSYTMGTSGAKEQDNPHQRGIVPRAAAALFDKLSGGPKTGLRSPQRYSSAGLPTLSSMPKLGSDKNWQLKATYVEIYNEQLRDLLVPDSVPPHERPQVSTREDTKGRIILTGLNQVDINSIEDLLDALNFGSSIRQTDATAINAQSSRSHAVFSLNLVQKKSAQTGSTTRLDKRRSVPVDPLSGLDNAITTDSKLHFVDLAGSERLKNTGAQGDRAKEGISINAGLASLGKVISQLSSRSQSAHISYRDSRLTRLLQDSLGGNAITYMVACINPAEFHLSETLNTVTYAQRARAIQSKPQIQQTLSDADKTAMIDRLKAEIASLREIVGRDSPTKTTTMMRSDTKANELQDQLISMQENYNALSQRHEKMIAELGLSTNDLNPDDMGQVFSENAVDRLQRSSSLSQAVENVVLEYEKTIQSLESSLSNTRSSLSTTESALNEKESKIAYLEAAAAQSQKRIKKMMDRETHTEQYLQELEGQLEGVASSEESTAALIQGLRKELARAKENQSSTENYIAGLEERLAEAEQDSDIMKRDLERLEQLVDRQRSIGSIDRQTPTIDTFVKQSIEQTPAPEQANGVNHDDEDTHSATASSSPPSPLGLDMNHLDRNQPIDTEHSPISPLEEDLKPAFPEIAAVPPQPRDSVSEDKQAAQSSFMADKVETLTQELFDLRGEHELTVNDFDDLRQKYAIALQTLAKLQDTQDKADTEEQPSTPPHRSDSFLGEALPGMPPQHLRGESLQSLPSEYSSQPDFDSGASSSERTETPPAEPSLKVSEHSDVPGDAQTPTAESSNPIVEEPAELDVEQLHASNAKLIEEHREALMEVEQLKAELQRSQNSQQASPIKSPFVRRKPSQDLILTMGTVDRANRAFASLRNIALDHFESNLDVRQNFELQLNTIMTELHSRTERAQEVEAEMMTLRRQLEEKGTIIAGLTRERSTLKASSNVDFSAVSHMRDQLTESEQQIKAMQDAHAAQEQKLQSEVATLKSQLEEHLAAKAGDDEQTEAADKTDEEIKNLQAEIASWEEKHNTALESMKGSKATFLASIASLEASLKSSSESAEAEKVRALEEANATVESKQSEHNSAIEKLQQEMQEHLASGQQTSEKLAELEQAHNDAIKNLEESSSSRQVIEQELTKHRDLVADLQQQVEQHQASMQEHESSLQSLKDSHAAEIEQLKAAEEEAKAKQAELEEQHSKALSNMEAEVEKHQSTSTGLLAGLASMLGRPTDHTNVHTHVKDLVDTKRGLETRDIQSINEKKELEDELKSIRANNTELQNKVGELKALHDEALKELEKVSTKEQKSSRLVAELEDQLNSNYDANEEQTKRLSSMQSSAQIQLQEALHARSELEKEIEDSRTRMAFLESQIHDMRRRSGASGRGESGVFNRDSLSPEAAAIALARSSSPNMRRPSPPIDATALPSPPPAIPLPPLPNSSSNLSALPAGALPPLPNGHIDRGGSPNPSASRPDTPHNALQPGPDPTHLLQKIEDSEARIRTVEKHLYAEKQLTATLEEALVDLETAQNKTRQEVDAWRKKATGLEDELIGLRKERSSSRQSLQQFEEERELRIRAEQARRGLEERMRGLEMGKKKKKGGLNCF</sequence>
<feature type="region of interest" description="Disordered" evidence="8">
    <location>
        <begin position="1548"/>
        <end position="1630"/>
    </location>
</feature>
<comment type="similarity">
    <text evidence="6">Belongs to the TRAFAC class myosin-kinesin ATPase superfamily. Kinesin family.</text>
</comment>
<evidence type="ECO:0000256" key="1">
    <source>
        <dbReference type="ARBA" id="ARBA00004496"/>
    </source>
</evidence>
<feature type="region of interest" description="Disordered" evidence="8">
    <location>
        <begin position="1"/>
        <end position="52"/>
    </location>
</feature>
<feature type="binding site" evidence="6">
    <location>
        <begin position="141"/>
        <end position="148"/>
    </location>
    <ligand>
        <name>ATP</name>
        <dbReference type="ChEBI" id="CHEBI:30616"/>
    </ligand>
</feature>
<keyword evidence="3 6" id="KW-0547">Nucleotide-binding</keyword>
<evidence type="ECO:0000259" key="9">
    <source>
        <dbReference type="PROSITE" id="PS50067"/>
    </source>
</evidence>
<keyword evidence="4 6" id="KW-0067">ATP-binding</keyword>
<dbReference type="GO" id="GO:0005875">
    <property type="term" value="C:microtubule associated complex"/>
    <property type="evidence" value="ECO:0007669"/>
    <property type="project" value="TreeGrafter"/>
</dbReference>
<evidence type="ECO:0000256" key="6">
    <source>
        <dbReference type="PROSITE-ProRule" id="PRU00283"/>
    </source>
</evidence>
<evidence type="ECO:0000313" key="11">
    <source>
        <dbReference type="Proteomes" id="UP000243723"/>
    </source>
</evidence>
<feature type="region of interest" description="Disordered" evidence="8">
    <location>
        <begin position="716"/>
        <end position="771"/>
    </location>
</feature>
<feature type="coiled-coil region" evidence="7">
    <location>
        <begin position="635"/>
        <end position="690"/>
    </location>
</feature>
<feature type="compositionally biased region" description="Basic residues" evidence="8">
    <location>
        <begin position="1736"/>
        <end position="1746"/>
    </location>
</feature>
<feature type="coiled-coil region" evidence="7">
    <location>
        <begin position="485"/>
        <end position="519"/>
    </location>
</feature>
<evidence type="ECO:0000256" key="7">
    <source>
        <dbReference type="SAM" id="Coils"/>
    </source>
</evidence>
<accession>A0A2P7Z1G5</accession>
<dbReference type="InterPro" id="IPR019821">
    <property type="entry name" value="Kinesin_motor_CS"/>
</dbReference>
<dbReference type="PROSITE" id="PS00411">
    <property type="entry name" value="KINESIN_MOTOR_1"/>
    <property type="match status" value="1"/>
</dbReference>
<dbReference type="InterPro" id="IPR036961">
    <property type="entry name" value="Kinesin_motor_dom_sf"/>
</dbReference>
<feature type="compositionally biased region" description="Low complexity" evidence="8">
    <location>
        <begin position="1581"/>
        <end position="1592"/>
    </location>
</feature>
<feature type="coiled-coil region" evidence="7">
    <location>
        <begin position="1406"/>
        <end position="1521"/>
    </location>
</feature>
<comment type="caution">
    <text evidence="10">The sequence shown here is derived from an EMBL/GenBank/DDBJ whole genome shotgun (WGS) entry which is preliminary data.</text>
</comment>
<dbReference type="PANTHER" id="PTHR47969">
    <property type="entry name" value="CHROMOSOME-ASSOCIATED KINESIN KIF4A-RELATED"/>
    <property type="match status" value="1"/>
</dbReference>
<dbReference type="InterPro" id="IPR027640">
    <property type="entry name" value="Kinesin-like_fam"/>
</dbReference>
<organism evidence="10 11">
    <name type="scientific">Elsinoe australis</name>
    <dbReference type="NCBI Taxonomy" id="40998"/>
    <lineage>
        <taxon>Eukaryota</taxon>
        <taxon>Fungi</taxon>
        <taxon>Dikarya</taxon>
        <taxon>Ascomycota</taxon>
        <taxon>Pezizomycotina</taxon>
        <taxon>Dothideomycetes</taxon>
        <taxon>Dothideomycetidae</taxon>
        <taxon>Myriangiales</taxon>
        <taxon>Elsinoaceae</taxon>
        <taxon>Elsinoe</taxon>
    </lineage>
</organism>
<keyword evidence="5 7" id="KW-0175">Coiled coil</keyword>
<dbReference type="GO" id="GO:0007052">
    <property type="term" value="P:mitotic spindle organization"/>
    <property type="evidence" value="ECO:0007669"/>
    <property type="project" value="TreeGrafter"/>
</dbReference>
<keyword evidence="6" id="KW-0505">Motor protein</keyword>
<keyword evidence="11" id="KW-1185">Reference proteome</keyword>
<dbReference type="InterPro" id="IPR027417">
    <property type="entry name" value="P-loop_NTPase"/>
</dbReference>
<dbReference type="SUPFAM" id="SSF52540">
    <property type="entry name" value="P-loop containing nucleoside triphosphate hydrolases"/>
    <property type="match status" value="1"/>
</dbReference>
<dbReference type="PROSITE" id="PS50067">
    <property type="entry name" value="KINESIN_MOTOR_2"/>
    <property type="match status" value="1"/>
</dbReference>
<evidence type="ECO:0000256" key="3">
    <source>
        <dbReference type="ARBA" id="ARBA00022741"/>
    </source>
</evidence>
<proteinExistence type="inferred from homology"/>
<dbReference type="Gene3D" id="3.40.850.10">
    <property type="entry name" value="Kinesin motor domain"/>
    <property type="match status" value="1"/>
</dbReference>
<feature type="compositionally biased region" description="Polar residues" evidence="8">
    <location>
        <begin position="21"/>
        <end position="32"/>
    </location>
</feature>
<gene>
    <name evidence="10" type="ORF">B9Z65_3955</name>
</gene>
<feature type="coiled-coil region" evidence="7">
    <location>
        <begin position="1216"/>
        <end position="1360"/>
    </location>
</feature>
<evidence type="ECO:0000256" key="4">
    <source>
        <dbReference type="ARBA" id="ARBA00022840"/>
    </source>
</evidence>
<evidence type="ECO:0000256" key="2">
    <source>
        <dbReference type="ARBA" id="ARBA00022490"/>
    </source>
</evidence>
<dbReference type="Gene3D" id="1.10.287.1490">
    <property type="match status" value="1"/>
</dbReference>
<evidence type="ECO:0000256" key="8">
    <source>
        <dbReference type="SAM" id="MobiDB-lite"/>
    </source>
</evidence>
<feature type="compositionally biased region" description="Polar residues" evidence="8">
    <location>
        <begin position="980"/>
        <end position="990"/>
    </location>
</feature>
<dbReference type="GO" id="GO:0005737">
    <property type="term" value="C:cytoplasm"/>
    <property type="evidence" value="ECO:0007669"/>
    <property type="project" value="UniProtKB-SubCell"/>
</dbReference>
<dbReference type="EMBL" id="NHZQ01000335">
    <property type="protein sequence ID" value="PSK42041.1"/>
    <property type="molecule type" value="Genomic_DNA"/>
</dbReference>
<dbReference type="GO" id="GO:0003777">
    <property type="term" value="F:microtubule motor activity"/>
    <property type="evidence" value="ECO:0007669"/>
    <property type="project" value="InterPro"/>
</dbReference>
<dbReference type="PRINTS" id="PR00380">
    <property type="entry name" value="KINESINHEAVY"/>
</dbReference>
<feature type="region of interest" description="Disordered" evidence="8">
    <location>
        <begin position="782"/>
        <end position="801"/>
    </location>
</feature>
<feature type="domain" description="Kinesin motor" evidence="9">
    <location>
        <begin position="54"/>
        <end position="441"/>
    </location>
</feature>
<protein>
    <submittedName>
        <fullName evidence="10">Kinesin-like protein kif7</fullName>
    </submittedName>
</protein>
<dbReference type="OrthoDB" id="3176171at2759"/>
<dbReference type="GO" id="GO:0008017">
    <property type="term" value="F:microtubule binding"/>
    <property type="evidence" value="ECO:0007669"/>
    <property type="project" value="InterPro"/>
</dbReference>
<dbReference type="InterPro" id="IPR001752">
    <property type="entry name" value="Kinesin_motor_dom"/>
</dbReference>
<dbReference type="GO" id="GO:0005524">
    <property type="term" value="F:ATP binding"/>
    <property type="evidence" value="ECO:0007669"/>
    <property type="project" value="UniProtKB-UniRule"/>
</dbReference>
<dbReference type="GO" id="GO:0051231">
    <property type="term" value="P:spindle elongation"/>
    <property type="evidence" value="ECO:0007669"/>
    <property type="project" value="TreeGrafter"/>
</dbReference>
<feature type="region of interest" description="Disordered" evidence="8">
    <location>
        <begin position="847"/>
        <end position="940"/>
    </location>
</feature>
<comment type="subcellular location">
    <subcellularLocation>
        <location evidence="1">Cytoplasm</location>
    </subcellularLocation>
</comment>
<keyword evidence="2" id="KW-0963">Cytoplasm</keyword>
<feature type="compositionally biased region" description="Pro residues" evidence="8">
    <location>
        <begin position="1568"/>
        <end position="1580"/>
    </location>
</feature>
<name>A0A2P7Z1G5_9PEZI</name>
<dbReference type="Proteomes" id="UP000243723">
    <property type="component" value="Unassembled WGS sequence"/>
</dbReference>
<dbReference type="SMART" id="SM00129">
    <property type="entry name" value="KISc"/>
    <property type="match status" value="1"/>
</dbReference>
<reference evidence="10 11" key="1">
    <citation type="submission" date="2017-05" db="EMBL/GenBank/DDBJ databases">
        <title>Draft genome sequence of Elsinoe australis.</title>
        <authorList>
            <person name="Cheng Q."/>
        </authorList>
    </citation>
    <scope>NUCLEOTIDE SEQUENCE [LARGE SCALE GENOMIC DNA]</scope>
    <source>
        <strain evidence="10 11">NL1</strain>
    </source>
</reference>
<feature type="region of interest" description="Disordered" evidence="8">
    <location>
        <begin position="1727"/>
        <end position="1746"/>
    </location>
</feature>
<evidence type="ECO:0000313" key="10">
    <source>
        <dbReference type="EMBL" id="PSK42041.1"/>
    </source>
</evidence>
<dbReference type="GO" id="GO:0007018">
    <property type="term" value="P:microtubule-based movement"/>
    <property type="evidence" value="ECO:0007669"/>
    <property type="project" value="InterPro"/>
</dbReference>
<evidence type="ECO:0000256" key="5">
    <source>
        <dbReference type="ARBA" id="ARBA00023054"/>
    </source>
</evidence>